<reference evidence="2" key="1">
    <citation type="journal article" date="2022" name="Mol. Ecol. Resour.">
        <title>The genomes of chicory, endive, great burdock and yacon provide insights into Asteraceae palaeo-polyploidization history and plant inulin production.</title>
        <authorList>
            <person name="Fan W."/>
            <person name="Wang S."/>
            <person name="Wang H."/>
            <person name="Wang A."/>
            <person name="Jiang F."/>
            <person name="Liu H."/>
            <person name="Zhao H."/>
            <person name="Xu D."/>
            <person name="Zhang Y."/>
        </authorList>
    </citation>
    <scope>NUCLEOTIDE SEQUENCE [LARGE SCALE GENOMIC DNA]</scope>
    <source>
        <strain evidence="2">cv. Punajuju</strain>
    </source>
</reference>
<dbReference type="EMBL" id="CM042010">
    <property type="protein sequence ID" value="KAI3782065.1"/>
    <property type="molecule type" value="Genomic_DNA"/>
</dbReference>
<organism evidence="1 2">
    <name type="scientific">Cichorium intybus</name>
    <name type="common">Chicory</name>
    <dbReference type="NCBI Taxonomy" id="13427"/>
    <lineage>
        <taxon>Eukaryota</taxon>
        <taxon>Viridiplantae</taxon>
        <taxon>Streptophyta</taxon>
        <taxon>Embryophyta</taxon>
        <taxon>Tracheophyta</taxon>
        <taxon>Spermatophyta</taxon>
        <taxon>Magnoliopsida</taxon>
        <taxon>eudicotyledons</taxon>
        <taxon>Gunneridae</taxon>
        <taxon>Pentapetalae</taxon>
        <taxon>asterids</taxon>
        <taxon>campanulids</taxon>
        <taxon>Asterales</taxon>
        <taxon>Asteraceae</taxon>
        <taxon>Cichorioideae</taxon>
        <taxon>Cichorieae</taxon>
        <taxon>Cichoriinae</taxon>
        <taxon>Cichorium</taxon>
    </lineage>
</organism>
<keyword evidence="2" id="KW-1185">Reference proteome</keyword>
<reference evidence="1 2" key="2">
    <citation type="journal article" date="2022" name="Mol. Ecol. Resour.">
        <title>The genomes of chicory, endive, great burdock and yacon provide insights into Asteraceae paleo-polyploidization history and plant inulin production.</title>
        <authorList>
            <person name="Fan W."/>
            <person name="Wang S."/>
            <person name="Wang H."/>
            <person name="Wang A."/>
            <person name="Jiang F."/>
            <person name="Liu H."/>
            <person name="Zhao H."/>
            <person name="Xu D."/>
            <person name="Zhang Y."/>
        </authorList>
    </citation>
    <scope>NUCLEOTIDE SEQUENCE [LARGE SCALE GENOMIC DNA]</scope>
    <source>
        <strain evidence="2">cv. Punajuju</strain>
        <tissue evidence="1">Leaves</tissue>
    </source>
</reference>
<comment type="caution">
    <text evidence="1">The sequence shown here is derived from an EMBL/GenBank/DDBJ whole genome shotgun (WGS) entry which is preliminary data.</text>
</comment>
<protein>
    <submittedName>
        <fullName evidence="1">Uncharacterized protein</fullName>
    </submittedName>
</protein>
<name>A0ACB9GG54_CICIN</name>
<sequence>MFVIGNYLFLERETCNVIFILTNYRSPINHGHLKALNLTSHCKFAIGKFTVKMVATDLKSEIKKLMEKRSALEAEMNGIIERLCQPGGPGLSGNLVDSEGFPRSDIDIPVVRADRHKLAELRNDHTDTTEKISQKIELLHSARISPKSSTAMDSGSNSQVAHDTTLVTGMDVDVELSRPFAMVDEISEESPAAEDGLQLGDQIVKFGSVVYGDNLQPKLASEAQMNQNRPVPMVVMRQGTLINLTVTPRTWRGRGLLGCNFRIL</sequence>
<dbReference type="Proteomes" id="UP001055811">
    <property type="component" value="Linkage Group LG02"/>
</dbReference>
<evidence type="ECO:0000313" key="1">
    <source>
        <dbReference type="EMBL" id="KAI3782065.1"/>
    </source>
</evidence>
<gene>
    <name evidence="1" type="ORF">L2E82_12097</name>
</gene>
<accession>A0ACB9GG54</accession>
<proteinExistence type="predicted"/>
<evidence type="ECO:0000313" key="2">
    <source>
        <dbReference type="Proteomes" id="UP001055811"/>
    </source>
</evidence>